<protein>
    <submittedName>
        <fullName evidence="1">Uncharacterized protein</fullName>
    </submittedName>
</protein>
<dbReference type="AlphaFoldDB" id="A0A2G9QC63"/>
<name>A0A2G9QC63_AQUCT</name>
<reference evidence="2" key="1">
    <citation type="journal article" date="2017" name="Nat. Commun.">
        <title>The North American bullfrog draft genome provides insight into hormonal regulation of long noncoding RNA.</title>
        <authorList>
            <person name="Hammond S.A."/>
            <person name="Warren R.L."/>
            <person name="Vandervalk B.P."/>
            <person name="Kucuk E."/>
            <person name="Khan H."/>
            <person name="Gibb E.A."/>
            <person name="Pandoh P."/>
            <person name="Kirk H."/>
            <person name="Zhao Y."/>
            <person name="Jones M."/>
            <person name="Mungall A.J."/>
            <person name="Coope R."/>
            <person name="Pleasance S."/>
            <person name="Moore R.A."/>
            <person name="Holt R.A."/>
            <person name="Round J.M."/>
            <person name="Ohora S."/>
            <person name="Walle B.V."/>
            <person name="Veldhoen N."/>
            <person name="Helbing C.C."/>
            <person name="Birol I."/>
        </authorList>
    </citation>
    <scope>NUCLEOTIDE SEQUENCE [LARGE SCALE GENOMIC DNA]</scope>
</reference>
<gene>
    <name evidence="1" type="ORF">AB205_0101480</name>
</gene>
<dbReference type="Proteomes" id="UP000228934">
    <property type="component" value="Unassembled WGS sequence"/>
</dbReference>
<keyword evidence="2" id="KW-1185">Reference proteome</keyword>
<evidence type="ECO:0000313" key="1">
    <source>
        <dbReference type="EMBL" id="PIO12643.1"/>
    </source>
</evidence>
<dbReference type="OrthoDB" id="1926212at2759"/>
<dbReference type="EMBL" id="KZ041292">
    <property type="protein sequence ID" value="PIO12643.1"/>
    <property type="molecule type" value="Genomic_DNA"/>
</dbReference>
<organism evidence="1 2">
    <name type="scientific">Aquarana catesbeiana</name>
    <name type="common">American bullfrog</name>
    <name type="synonym">Rana catesbeiana</name>
    <dbReference type="NCBI Taxonomy" id="8400"/>
    <lineage>
        <taxon>Eukaryota</taxon>
        <taxon>Metazoa</taxon>
        <taxon>Chordata</taxon>
        <taxon>Craniata</taxon>
        <taxon>Vertebrata</taxon>
        <taxon>Euteleostomi</taxon>
        <taxon>Amphibia</taxon>
        <taxon>Batrachia</taxon>
        <taxon>Anura</taxon>
        <taxon>Neobatrachia</taxon>
        <taxon>Ranoidea</taxon>
        <taxon>Ranidae</taxon>
        <taxon>Aquarana</taxon>
    </lineage>
</organism>
<sequence length="74" mass="8598">MEEVTAERSPATEEVSGHLFCTAVSEEKLQEARQKSQRRIFGSSRAFLALDVQPHQSHQSHLYQEIVQRRMEEQ</sequence>
<evidence type="ECO:0000313" key="2">
    <source>
        <dbReference type="Proteomes" id="UP000228934"/>
    </source>
</evidence>
<accession>A0A2G9QC63</accession>
<proteinExistence type="predicted"/>